<dbReference type="Pfam" id="PF06888">
    <property type="entry name" value="Put_Phosphatase"/>
    <property type="match status" value="1"/>
</dbReference>
<sequence length="227" mass="25050">MQVFCDFDGTISIEDATDMVLSRFAGSEWEDIEQQWKQGLIGSAECMRRQIALVQASRADLDTLLNTVSIDPGFEDFLSYCDRSDLPVTIVSDGVDYFIRHILARHGIEDLRIVANVLTHRFALGRDSYSLSPSPTAAGCMSGSGVCKCLVVKSAELQIYIGDGRSDFCVADKVDLVFAKDKLADYCDDRGIPFVGFENFADLLPKMEAILPSVAQERRALLNCKTA</sequence>
<evidence type="ECO:0000313" key="5">
    <source>
        <dbReference type="EMBL" id="AYG60912.1"/>
    </source>
</evidence>
<dbReference type="InterPro" id="IPR036412">
    <property type="entry name" value="HAD-like_sf"/>
</dbReference>
<dbReference type="RefSeq" id="WP_120705878.1">
    <property type="nucleotide sequence ID" value="NZ_CP032694.1"/>
</dbReference>
<dbReference type="AlphaFoldDB" id="A0A387FZ32"/>
<dbReference type="InterPro" id="IPR023214">
    <property type="entry name" value="HAD_sf"/>
</dbReference>
<dbReference type="PANTHER" id="PTHR28181">
    <property type="entry name" value="UPF0655 PROTEIN YCR015C"/>
    <property type="match status" value="1"/>
</dbReference>
<name>A0A387FZ32_9HYPH</name>
<dbReference type="KEGG" id="rjg:CCGE525_20420"/>
<dbReference type="NCBIfam" id="TIGR01488">
    <property type="entry name" value="HAD-SF-IB"/>
    <property type="match status" value="1"/>
</dbReference>
<dbReference type="InterPro" id="IPR050849">
    <property type="entry name" value="HAD-like_hydrolase_phosphatase"/>
</dbReference>
<dbReference type="SUPFAM" id="SSF56784">
    <property type="entry name" value="HAD-like"/>
    <property type="match status" value="1"/>
</dbReference>
<dbReference type="GO" id="GO:0046872">
    <property type="term" value="F:metal ion binding"/>
    <property type="evidence" value="ECO:0007669"/>
    <property type="project" value="UniProtKB-KW"/>
</dbReference>
<dbReference type="Proteomes" id="UP000282195">
    <property type="component" value="Chromosome"/>
</dbReference>
<accession>A0A387FZ32</accession>
<comment type="cofactor">
    <cofactor evidence="1">
        <name>Mg(2+)</name>
        <dbReference type="ChEBI" id="CHEBI:18420"/>
    </cofactor>
</comment>
<dbReference type="GO" id="GO:0016791">
    <property type="term" value="F:phosphatase activity"/>
    <property type="evidence" value="ECO:0007669"/>
    <property type="project" value="InterPro"/>
</dbReference>
<evidence type="ECO:0000256" key="2">
    <source>
        <dbReference type="ARBA" id="ARBA00022723"/>
    </source>
</evidence>
<evidence type="ECO:0000256" key="4">
    <source>
        <dbReference type="ARBA" id="ARBA00022842"/>
    </source>
</evidence>
<evidence type="ECO:0000313" key="6">
    <source>
        <dbReference type="Proteomes" id="UP000282195"/>
    </source>
</evidence>
<dbReference type="InterPro" id="IPR016965">
    <property type="entry name" value="Pase_PHOSPHO-typ"/>
</dbReference>
<dbReference type="OrthoDB" id="9804940at2"/>
<gene>
    <name evidence="5" type="ORF">CCGE525_20420</name>
</gene>
<organism evidence="5 6">
    <name type="scientific">Rhizobium jaguaris</name>
    <dbReference type="NCBI Taxonomy" id="1312183"/>
    <lineage>
        <taxon>Bacteria</taxon>
        <taxon>Pseudomonadati</taxon>
        <taxon>Pseudomonadota</taxon>
        <taxon>Alphaproteobacteria</taxon>
        <taxon>Hyphomicrobiales</taxon>
        <taxon>Rhizobiaceae</taxon>
        <taxon>Rhizobium/Agrobacterium group</taxon>
        <taxon>Rhizobium</taxon>
    </lineage>
</organism>
<evidence type="ECO:0000256" key="3">
    <source>
        <dbReference type="ARBA" id="ARBA00022801"/>
    </source>
</evidence>
<keyword evidence="6" id="KW-1185">Reference proteome</keyword>
<dbReference type="PANTHER" id="PTHR28181:SF2">
    <property type="entry name" value="PHOSPHORIC MONOESTER HYDROLASE"/>
    <property type="match status" value="1"/>
</dbReference>
<keyword evidence="3" id="KW-0378">Hydrolase</keyword>
<dbReference type="Gene3D" id="3.90.1470.20">
    <property type="match status" value="1"/>
</dbReference>
<keyword evidence="4" id="KW-0460">Magnesium</keyword>
<proteinExistence type="predicted"/>
<evidence type="ECO:0000256" key="1">
    <source>
        <dbReference type="ARBA" id="ARBA00001946"/>
    </source>
</evidence>
<protein>
    <submittedName>
        <fullName evidence="5">Phosphoserine phosphatase</fullName>
    </submittedName>
</protein>
<reference evidence="5 6" key="1">
    <citation type="submission" date="2018-10" db="EMBL/GenBank/DDBJ databases">
        <title>Rhizobium etli, R. leguminosarum and a new Rhizobium genospecies from Phaseolus dumosus.</title>
        <authorList>
            <person name="Ramirez-Puebla S.T."/>
            <person name="Rogel-Hernandez M.A."/>
            <person name="Guerrero G."/>
            <person name="Ormeno-Orrillo E."/>
            <person name="Martinez-Romero J.C."/>
            <person name="Negrete-Yankelevich S."/>
            <person name="Martinez-Romero E."/>
        </authorList>
    </citation>
    <scope>NUCLEOTIDE SEQUENCE [LARGE SCALE GENOMIC DNA]</scope>
    <source>
        <strain evidence="5 6">CCGE525</strain>
    </source>
</reference>
<dbReference type="NCBIfam" id="TIGR01489">
    <property type="entry name" value="DKMTPPase-SF"/>
    <property type="match status" value="1"/>
</dbReference>
<dbReference type="Gene3D" id="3.40.50.1000">
    <property type="entry name" value="HAD superfamily/HAD-like"/>
    <property type="match status" value="1"/>
</dbReference>
<dbReference type="EMBL" id="CP032694">
    <property type="protein sequence ID" value="AYG60912.1"/>
    <property type="molecule type" value="Genomic_DNA"/>
</dbReference>
<dbReference type="InterPro" id="IPR006384">
    <property type="entry name" value="HAD_hydro_PyrdxlP_Pase-like"/>
</dbReference>
<keyword evidence="2" id="KW-0479">Metal-binding</keyword>